<evidence type="ECO:0000256" key="2">
    <source>
        <dbReference type="ARBA" id="ARBA00022448"/>
    </source>
</evidence>
<dbReference type="RefSeq" id="WP_122105836.1">
    <property type="nucleotide sequence ID" value="NZ_JBHSKV010000021.1"/>
</dbReference>
<dbReference type="InterPro" id="IPR039424">
    <property type="entry name" value="SBP_5"/>
</dbReference>
<feature type="region of interest" description="Disordered" evidence="4">
    <location>
        <begin position="1"/>
        <end position="23"/>
    </location>
</feature>
<dbReference type="Proteomes" id="UP001596145">
    <property type="component" value="Unassembled WGS sequence"/>
</dbReference>
<dbReference type="GO" id="GO:0042597">
    <property type="term" value="C:periplasmic space"/>
    <property type="evidence" value="ECO:0007669"/>
    <property type="project" value="UniProtKB-ARBA"/>
</dbReference>
<dbReference type="Pfam" id="PF00496">
    <property type="entry name" value="SBP_bac_5"/>
    <property type="match status" value="1"/>
</dbReference>
<dbReference type="InterPro" id="IPR030678">
    <property type="entry name" value="Peptide/Ni-bd"/>
</dbReference>
<sequence length="570" mass="62396">MSEENTNSPSISEAGIDAADLEGPKVDRRTAVKVFGAAGMGALAGCAGEGGGDEGSGGDGSGDDGSGDGSGGSDRYGGRLQAAWWTGDISNLDPAYISTGIYFQLSVNIFNGLVMANENLEIVPDLATDWTVENDGTRMVFDLRDDVSFHNGDHFTAEDVKYTIERNIEREAPHNLENELIAVEDGAVEVIDDYTVALNWEAPLASALALLTTGPGRAATIVNETAFEEMGADAYNLEPVGTGPFQVSNHDTGSEIILDKFDDYFREDEDGNSLPYLDGVDVSLIPEPGTVVNTLQSGDIQFTNLLPLGNISEVEDSPDAGVSSTIGNTWAGVIFNHAREPFDALETRLGIAKAIDNEAFVESAYFNYGVANPGVFSPSPEWIWREPEEKPDDQAYAPEEARELLEESGAMDTTISILANPENLRASRVLNQQLNAVGLDSEVEQVTSATFWERFDYDGDFDILLSGSVDKPDPEESVWNFFRLPEEDGVWNWAQYRNQEVHDLLGEQRRQIDQEERRETLWEVEDILIQEAASGFIGHQEDVCGIRNEVNGFVHIPAFVRKFEPVWLDE</sequence>
<organism evidence="6 7">
    <name type="scientific">Halorubrum glutamatedens</name>
    <dbReference type="NCBI Taxonomy" id="2707018"/>
    <lineage>
        <taxon>Archaea</taxon>
        <taxon>Methanobacteriati</taxon>
        <taxon>Methanobacteriota</taxon>
        <taxon>Stenosarchaea group</taxon>
        <taxon>Halobacteria</taxon>
        <taxon>Halobacteriales</taxon>
        <taxon>Haloferacaceae</taxon>
        <taxon>Halorubrum</taxon>
    </lineage>
</organism>
<dbReference type="AlphaFoldDB" id="A0ABD5QVF6"/>
<accession>A0ABD5QVF6</accession>
<dbReference type="CDD" id="cd00995">
    <property type="entry name" value="PBP2_NikA_DppA_OppA_like"/>
    <property type="match status" value="1"/>
</dbReference>
<comment type="similarity">
    <text evidence="1">Belongs to the bacterial solute-binding protein 5 family.</text>
</comment>
<dbReference type="PIRSF" id="PIRSF002741">
    <property type="entry name" value="MppA"/>
    <property type="match status" value="1"/>
</dbReference>
<feature type="compositionally biased region" description="Gly residues" evidence="4">
    <location>
        <begin position="47"/>
        <end position="60"/>
    </location>
</feature>
<dbReference type="PANTHER" id="PTHR30290">
    <property type="entry name" value="PERIPLASMIC BINDING COMPONENT OF ABC TRANSPORTER"/>
    <property type="match status" value="1"/>
</dbReference>
<comment type="caution">
    <text evidence="6">The sequence shown here is derived from an EMBL/GenBank/DDBJ whole genome shotgun (WGS) entry which is preliminary data.</text>
</comment>
<dbReference type="Gene3D" id="3.40.190.10">
    <property type="entry name" value="Periplasmic binding protein-like II"/>
    <property type="match status" value="1"/>
</dbReference>
<keyword evidence="3" id="KW-0732">Signal</keyword>
<keyword evidence="2" id="KW-0813">Transport</keyword>
<dbReference type="Gene3D" id="3.90.76.10">
    <property type="entry name" value="Dipeptide-binding Protein, Domain 1"/>
    <property type="match status" value="1"/>
</dbReference>
<evidence type="ECO:0000256" key="1">
    <source>
        <dbReference type="ARBA" id="ARBA00005695"/>
    </source>
</evidence>
<protein>
    <submittedName>
        <fullName evidence="6">ABC transporter substrate-binding protein</fullName>
    </submittedName>
</protein>
<feature type="region of interest" description="Disordered" evidence="4">
    <location>
        <begin position="46"/>
        <end position="73"/>
    </location>
</feature>
<feature type="domain" description="Solute-binding protein family 5" evidence="5">
    <location>
        <begin position="121"/>
        <end position="482"/>
    </location>
</feature>
<dbReference type="PANTHER" id="PTHR30290:SF9">
    <property type="entry name" value="OLIGOPEPTIDE-BINDING PROTEIN APPA"/>
    <property type="match status" value="1"/>
</dbReference>
<reference evidence="6 7" key="1">
    <citation type="journal article" date="2019" name="Int. J. Syst. Evol. Microbiol.">
        <title>The Global Catalogue of Microorganisms (GCM) 10K type strain sequencing project: providing services to taxonomists for standard genome sequencing and annotation.</title>
        <authorList>
            <consortium name="The Broad Institute Genomics Platform"/>
            <consortium name="The Broad Institute Genome Sequencing Center for Infectious Disease"/>
            <person name="Wu L."/>
            <person name="Ma J."/>
        </authorList>
    </citation>
    <scope>NUCLEOTIDE SEQUENCE [LARGE SCALE GENOMIC DNA]</scope>
    <source>
        <strain evidence="6 7">CGMCC 1.16026</strain>
    </source>
</reference>
<keyword evidence="7" id="KW-1185">Reference proteome</keyword>
<gene>
    <name evidence="6" type="ORF">ACFPJA_15425</name>
</gene>
<evidence type="ECO:0000256" key="3">
    <source>
        <dbReference type="ARBA" id="ARBA00022729"/>
    </source>
</evidence>
<dbReference type="SUPFAM" id="SSF53850">
    <property type="entry name" value="Periplasmic binding protein-like II"/>
    <property type="match status" value="1"/>
</dbReference>
<dbReference type="Gene3D" id="3.10.105.10">
    <property type="entry name" value="Dipeptide-binding Protein, Domain 3"/>
    <property type="match status" value="1"/>
</dbReference>
<feature type="compositionally biased region" description="Polar residues" evidence="4">
    <location>
        <begin position="1"/>
        <end position="11"/>
    </location>
</feature>
<evidence type="ECO:0000313" key="7">
    <source>
        <dbReference type="Proteomes" id="UP001596145"/>
    </source>
</evidence>
<dbReference type="InterPro" id="IPR000914">
    <property type="entry name" value="SBP_5_dom"/>
</dbReference>
<name>A0ABD5QVF6_9EURY</name>
<dbReference type="EMBL" id="JBHSKV010000021">
    <property type="protein sequence ID" value="MFC5136104.1"/>
    <property type="molecule type" value="Genomic_DNA"/>
</dbReference>
<evidence type="ECO:0000259" key="5">
    <source>
        <dbReference type="Pfam" id="PF00496"/>
    </source>
</evidence>
<proteinExistence type="inferred from homology"/>
<evidence type="ECO:0000256" key="4">
    <source>
        <dbReference type="SAM" id="MobiDB-lite"/>
    </source>
</evidence>
<evidence type="ECO:0000313" key="6">
    <source>
        <dbReference type="EMBL" id="MFC5136104.1"/>
    </source>
</evidence>